<dbReference type="Proteomes" id="UP000008143">
    <property type="component" value="Chromosome 2"/>
</dbReference>
<evidence type="ECO:0000256" key="2">
    <source>
        <dbReference type="SAM" id="MobiDB-lite"/>
    </source>
</evidence>
<keyword evidence="5" id="KW-1185">Reference proteome</keyword>
<reference evidence="6" key="3">
    <citation type="submission" date="2025-04" db="UniProtKB">
        <authorList>
            <consortium name="RefSeq"/>
        </authorList>
    </citation>
    <scope>IDENTIFICATION</scope>
    <source>
        <strain evidence="6">Nigerian</strain>
        <tissue evidence="6">Liver and blood</tissue>
    </source>
</reference>
<gene>
    <name evidence="4 6 7" type="primary">LOC100495307</name>
</gene>
<dbReference type="InterPro" id="IPR000938">
    <property type="entry name" value="CAP-Gly_domain"/>
</dbReference>
<feature type="coiled-coil region" evidence="1">
    <location>
        <begin position="286"/>
        <end position="313"/>
    </location>
</feature>
<dbReference type="OrthoDB" id="2130750at2759"/>
<feature type="compositionally biased region" description="Low complexity" evidence="2">
    <location>
        <begin position="246"/>
        <end position="267"/>
    </location>
</feature>
<evidence type="ECO:0000313" key="5">
    <source>
        <dbReference type="Proteomes" id="UP000008143"/>
    </source>
</evidence>
<feature type="region of interest" description="Disordered" evidence="2">
    <location>
        <begin position="240"/>
        <end position="272"/>
    </location>
</feature>
<evidence type="ECO:0000313" key="4">
    <source>
        <dbReference type="Ensembl" id="ENSXETP00000067920"/>
    </source>
</evidence>
<evidence type="ECO:0000313" key="6">
    <source>
        <dbReference type="RefSeq" id="XP_002933855.2"/>
    </source>
</evidence>
<dbReference type="Pfam" id="PF01302">
    <property type="entry name" value="CAP_GLY"/>
    <property type="match status" value="1"/>
</dbReference>
<evidence type="ECO:0000256" key="1">
    <source>
        <dbReference type="SAM" id="Coils"/>
    </source>
</evidence>
<feature type="domain" description="CAP-Gly" evidence="3">
    <location>
        <begin position="680"/>
        <end position="723"/>
    </location>
</feature>
<dbReference type="GeneID" id="100495307"/>
<keyword evidence="1" id="KW-0175">Coiled coil</keyword>
<dbReference type="Ensembl" id="ENSXETT00000080363">
    <property type="protein sequence ID" value="ENSXETP00000067920"/>
    <property type="gene ID" value="ENSXETG00000037201"/>
</dbReference>
<reference evidence="4" key="2">
    <citation type="submission" date="2020-05" db="UniProtKB">
        <authorList>
            <consortium name="Ensembl"/>
        </authorList>
    </citation>
    <scope>IDENTIFICATION</scope>
</reference>
<dbReference type="PROSITE" id="PS50245">
    <property type="entry name" value="CAP_GLY_2"/>
    <property type="match status" value="1"/>
</dbReference>
<protein>
    <submittedName>
        <fullName evidence="4">Uncharacterized LOC100495307</fullName>
    </submittedName>
    <submittedName>
        <fullName evidence="6">Uncharacterized protein LOC100495307</fullName>
    </submittedName>
</protein>
<organism evidence="4">
    <name type="scientific">Xenopus tropicalis</name>
    <name type="common">Western clawed frog</name>
    <name type="synonym">Silurana tropicalis</name>
    <dbReference type="NCBI Taxonomy" id="8364"/>
    <lineage>
        <taxon>Eukaryota</taxon>
        <taxon>Metazoa</taxon>
        <taxon>Chordata</taxon>
        <taxon>Craniata</taxon>
        <taxon>Vertebrata</taxon>
        <taxon>Euteleostomi</taxon>
        <taxon>Amphibia</taxon>
        <taxon>Batrachia</taxon>
        <taxon>Anura</taxon>
        <taxon>Pipoidea</taxon>
        <taxon>Pipidae</taxon>
        <taxon>Xenopodinae</taxon>
        <taxon>Xenopus</taxon>
        <taxon>Silurana</taxon>
    </lineage>
</organism>
<dbReference type="KEGG" id="xtr:100495307"/>
<sequence>MDSVQGMSSEGISFPKEEQYVPTNWPHVSEKNKTFSMDSVWNPRNYCEQGFGLDKGTSSGQNQDEEIHSLTYSKYKIGGSVDSIFSQTSLQQPEWSILKSSRSQDVLIQASPSRFYQESMARQPGQEANPDVVDDVVGDEVISPLHWQQLNKQKTMDFSLSQSKQADSCLSTTQISSAGTILTKSLSEHFTGDENTETTESYPQSPTEDITEKNNLKKVQTDSYCSHTFSDMNQTEIYGTEQDFDSVTQTQHSYSSTSEETELSSLQGADSNGSQNISMSLLKSILMKREEKINDLSKELRRIQAENLHLKEEKHHIVSESITLKKELEALAFDKKRKKQDFLNPFDPSSSASLQQQIVNLKNQISDLQEANENAVFELAKADEEISQGKKDLAMLKAEYNQNLQDSQEEIKLLKKKISSLSAMFTQEEKYEPGLHKEISYLRSECKRLRIHNHQLSEENYSLREELWDIKRQHECSETRTMHTASYRSACLDIEAGRHWMDSSKNKLSKKSWQPMNGSFYRNDFKQDGTFSRCKATLGSMNIKEPWEKNLEERAKRNSSPVSLHSNNTDILMMGYQEGTPILLSETDIYGSKYEEIQELSDDDFSSVTQNTANVHCVSPHQNYSPEPFCKTESSTRPSALVLPRRPFAPKSIADLKVGDLVKFSRPAGKISKGTIQYKGCLPGRVEVYLGVELEGSEVGKHDGIFQGTRYFLCKPNKGVFVNFSKIIMAWD</sequence>
<name>A0A6I8QEV7_XENTR</name>
<dbReference type="SUPFAM" id="SSF74924">
    <property type="entry name" value="Cap-Gly domain"/>
    <property type="match status" value="1"/>
</dbReference>
<dbReference type="SMART" id="SM01052">
    <property type="entry name" value="CAP_GLY"/>
    <property type="match status" value="1"/>
</dbReference>
<feature type="coiled-coil region" evidence="1">
    <location>
        <begin position="351"/>
        <end position="424"/>
    </location>
</feature>
<proteinExistence type="predicted"/>
<dbReference type="Gene3D" id="2.30.30.190">
    <property type="entry name" value="CAP Gly-rich-like domain"/>
    <property type="match status" value="1"/>
</dbReference>
<dbReference type="Xenbase" id="XB-GENE-29082655">
    <property type="gene designation" value="LOC100495307"/>
</dbReference>
<dbReference type="AlphaFoldDB" id="A0A6I8QEV7"/>
<dbReference type="GeneTree" id="ENSGT00990000203803"/>
<dbReference type="Bgee" id="ENSXETG00000037201">
    <property type="expression patterns" value="Expressed in head and 3 other cell types or tissues"/>
</dbReference>
<evidence type="ECO:0000259" key="3">
    <source>
        <dbReference type="PROSITE" id="PS50245"/>
    </source>
</evidence>
<reference evidence="4" key="1">
    <citation type="journal article" date="2010" name="Science">
        <title>The genome of the Western clawed frog Xenopus tropicalis.</title>
        <authorList>
            <person name="Hellsten U."/>
            <person name="Harland R.M."/>
            <person name="Gilchrist M.J."/>
            <person name="Hendrix D."/>
            <person name="Jurka J."/>
            <person name="Kapitonov V."/>
            <person name="Ovcharenko I."/>
            <person name="Putnam N.H."/>
            <person name="Shu S."/>
            <person name="Taher L."/>
            <person name="Blitz I.L."/>
            <person name="Blumberg B."/>
            <person name="Dichmann D.S."/>
            <person name="Dubchak I."/>
            <person name="Amaya E."/>
            <person name="Detter J.C."/>
            <person name="Fletcher R."/>
            <person name="Gerhard D.S."/>
            <person name="Goodstein D."/>
            <person name="Graves T."/>
            <person name="Grigoriev I.V."/>
            <person name="Grimwood J."/>
            <person name="Kawashima T."/>
            <person name="Lindquist E."/>
            <person name="Lucas S.M."/>
            <person name="Mead P.E."/>
            <person name="Mitros T."/>
            <person name="Ogino H."/>
            <person name="Ohta Y."/>
            <person name="Poliakov A.V."/>
            <person name="Pollet N."/>
            <person name="Robert J."/>
            <person name="Salamov A."/>
            <person name="Sater A.K."/>
            <person name="Schmutz J."/>
            <person name="Terry A."/>
            <person name="Vize P.D."/>
            <person name="Warren W.C."/>
            <person name="Wells D."/>
            <person name="Wills A."/>
            <person name="Wilson R.K."/>
            <person name="Zimmerman L.B."/>
            <person name="Zorn A.M."/>
            <person name="Grainger R."/>
            <person name="Grammer T."/>
            <person name="Khokha M.K."/>
            <person name="Richardson P.M."/>
            <person name="Rokhsar D.S."/>
        </authorList>
    </citation>
    <scope>NUCLEOTIDE SEQUENCE [LARGE SCALE GENOMIC DNA]</scope>
    <source>
        <strain evidence="4">Nigerian</strain>
    </source>
</reference>
<dbReference type="InterPro" id="IPR036859">
    <property type="entry name" value="CAP-Gly_dom_sf"/>
</dbReference>
<feature type="compositionally biased region" description="Polar residues" evidence="2">
    <location>
        <begin position="198"/>
        <end position="208"/>
    </location>
</feature>
<dbReference type="RefSeq" id="XP_002933855.2">
    <property type="nucleotide sequence ID" value="XM_002933809.5"/>
</dbReference>
<dbReference type="OMA" id="NIKEPWE"/>
<dbReference type="AGR" id="Xenbase:XB-GENE-29082655"/>
<evidence type="ECO:0000313" key="7">
    <source>
        <dbReference type="Xenbase" id="XB-GENE-29082655"/>
    </source>
</evidence>
<accession>A0A6I8QEV7</accession>
<feature type="region of interest" description="Disordered" evidence="2">
    <location>
        <begin position="188"/>
        <end position="215"/>
    </location>
</feature>